<dbReference type="EMBL" id="BOOQ01000019">
    <property type="protein sequence ID" value="GII46759.1"/>
    <property type="molecule type" value="Genomic_DNA"/>
</dbReference>
<proteinExistence type="predicted"/>
<dbReference type="AlphaFoldDB" id="A0A8J3XMQ8"/>
<feature type="signal peptide" evidence="2">
    <location>
        <begin position="1"/>
        <end position="35"/>
    </location>
</feature>
<comment type="caution">
    <text evidence="3">The sequence shown here is derived from an EMBL/GenBank/DDBJ whole genome shotgun (WGS) entry which is preliminary data.</text>
</comment>
<evidence type="ECO:0000256" key="2">
    <source>
        <dbReference type="SAM" id="SignalP"/>
    </source>
</evidence>
<sequence length="111" mass="11580">MGNPSVSVVVDMRRLTSALLMIVIAGAMASPPASASTPGMVAASADDHGPVRNGNGVKNRNYSAVRSPTIMHGQQQVSISISGKTNTQSALCNRGRHACVISQRIRTSHGR</sequence>
<keyword evidence="2" id="KW-0732">Signal</keyword>
<accession>A0A8J3XMQ8</accession>
<organism evidence="3 4">
    <name type="scientific">Planotetraspora silvatica</name>
    <dbReference type="NCBI Taxonomy" id="234614"/>
    <lineage>
        <taxon>Bacteria</taxon>
        <taxon>Bacillati</taxon>
        <taxon>Actinomycetota</taxon>
        <taxon>Actinomycetes</taxon>
        <taxon>Streptosporangiales</taxon>
        <taxon>Streptosporangiaceae</taxon>
        <taxon>Planotetraspora</taxon>
    </lineage>
</organism>
<protein>
    <submittedName>
        <fullName evidence="3">Uncharacterized protein</fullName>
    </submittedName>
</protein>
<evidence type="ECO:0000313" key="3">
    <source>
        <dbReference type="EMBL" id="GII46759.1"/>
    </source>
</evidence>
<evidence type="ECO:0000313" key="4">
    <source>
        <dbReference type="Proteomes" id="UP000644610"/>
    </source>
</evidence>
<feature type="region of interest" description="Disordered" evidence="1">
    <location>
        <begin position="34"/>
        <end position="61"/>
    </location>
</feature>
<reference evidence="3" key="1">
    <citation type="submission" date="2021-01" db="EMBL/GenBank/DDBJ databases">
        <title>Whole genome shotgun sequence of Planotetraspora silvatica NBRC 100141.</title>
        <authorList>
            <person name="Komaki H."/>
            <person name="Tamura T."/>
        </authorList>
    </citation>
    <scope>NUCLEOTIDE SEQUENCE</scope>
    <source>
        <strain evidence="3">NBRC 100141</strain>
    </source>
</reference>
<evidence type="ECO:0000256" key="1">
    <source>
        <dbReference type="SAM" id="MobiDB-lite"/>
    </source>
</evidence>
<feature type="chain" id="PRO_5035303162" evidence="2">
    <location>
        <begin position="36"/>
        <end position="111"/>
    </location>
</feature>
<dbReference type="Proteomes" id="UP000644610">
    <property type="component" value="Unassembled WGS sequence"/>
</dbReference>
<gene>
    <name evidence="3" type="ORF">Psi02_31830</name>
</gene>
<name>A0A8J3XMQ8_9ACTN</name>
<keyword evidence="4" id="KW-1185">Reference proteome</keyword>